<protein>
    <submittedName>
        <fullName evidence="2">Uncharacterized protein</fullName>
    </submittedName>
</protein>
<evidence type="ECO:0000313" key="3">
    <source>
        <dbReference type="Proteomes" id="UP000299084"/>
    </source>
</evidence>
<feature type="region of interest" description="Disordered" evidence="1">
    <location>
        <begin position="75"/>
        <end position="114"/>
    </location>
</feature>
<dbReference type="Proteomes" id="UP000299084">
    <property type="component" value="Unassembled WGS sequence"/>
</dbReference>
<keyword evidence="3" id="KW-1185">Reference proteome</keyword>
<name>A0A5N4EGC2_CAMDR</name>
<organism evidence="2 3">
    <name type="scientific">Camelus dromedarius</name>
    <name type="common">Dromedary</name>
    <name type="synonym">Arabian camel</name>
    <dbReference type="NCBI Taxonomy" id="9838"/>
    <lineage>
        <taxon>Eukaryota</taxon>
        <taxon>Metazoa</taxon>
        <taxon>Chordata</taxon>
        <taxon>Craniata</taxon>
        <taxon>Vertebrata</taxon>
        <taxon>Euteleostomi</taxon>
        <taxon>Mammalia</taxon>
        <taxon>Eutheria</taxon>
        <taxon>Laurasiatheria</taxon>
        <taxon>Artiodactyla</taxon>
        <taxon>Tylopoda</taxon>
        <taxon>Camelidae</taxon>
        <taxon>Camelus</taxon>
    </lineage>
</organism>
<feature type="compositionally biased region" description="Acidic residues" evidence="1">
    <location>
        <begin position="103"/>
        <end position="114"/>
    </location>
</feature>
<evidence type="ECO:0000256" key="1">
    <source>
        <dbReference type="SAM" id="MobiDB-lite"/>
    </source>
</evidence>
<dbReference type="AlphaFoldDB" id="A0A5N4EGC2"/>
<sequence>MYQEFLVEKLAYMIYFRTVQFKSLIWRSSLSFFCAQFTLQGRNPTRRKDMPSPLPTHLAPELYCRLALLQWQKGHLAQGKTQKMKKRNEKGSKGKRRVGKEKEEDEEEEEEDGF</sequence>
<evidence type="ECO:0000313" key="2">
    <source>
        <dbReference type="EMBL" id="KAB1282324.1"/>
    </source>
</evidence>
<accession>A0A5N4EGC2</accession>
<reference evidence="2 3" key="1">
    <citation type="journal article" date="2019" name="Mol. Ecol. Resour.">
        <title>Improving Illumina assemblies with Hi-C and long reads: an example with the North African dromedary.</title>
        <authorList>
            <person name="Elbers J.P."/>
            <person name="Rogers M.F."/>
            <person name="Perelman P.L."/>
            <person name="Proskuryakova A.A."/>
            <person name="Serdyukova N.A."/>
            <person name="Johnson W.E."/>
            <person name="Horin P."/>
            <person name="Corander J."/>
            <person name="Murphy D."/>
            <person name="Burger P.A."/>
        </authorList>
    </citation>
    <scope>NUCLEOTIDE SEQUENCE [LARGE SCALE GENOMIC DNA]</scope>
    <source>
        <strain evidence="2">Drom800</strain>
        <tissue evidence="2">Blood</tissue>
    </source>
</reference>
<gene>
    <name evidence="2" type="ORF">Cadr_000001952</name>
</gene>
<proteinExistence type="predicted"/>
<feature type="compositionally biased region" description="Basic residues" evidence="1">
    <location>
        <begin position="82"/>
        <end position="99"/>
    </location>
</feature>
<dbReference type="EMBL" id="JWIN03000002">
    <property type="protein sequence ID" value="KAB1282324.1"/>
    <property type="molecule type" value="Genomic_DNA"/>
</dbReference>
<comment type="caution">
    <text evidence="2">The sequence shown here is derived from an EMBL/GenBank/DDBJ whole genome shotgun (WGS) entry which is preliminary data.</text>
</comment>